<evidence type="ECO:0000256" key="6">
    <source>
        <dbReference type="HAMAP-Rule" id="MF_01365"/>
    </source>
</evidence>
<dbReference type="Gene3D" id="3.90.930.12">
    <property type="entry name" value="Ribosomal protein L6, alpha-beta domain"/>
    <property type="match status" value="2"/>
</dbReference>
<organism evidence="10 11">
    <name type="scientific">Aliidongia dinghuensis</name>
    <dbReference type="NCBI Taxonomy" id="1867774"/>
    <lineage>
        <taxon>Bacteria</taxon>
        <taxon>Pseudomonadati</taxon>
        <taxon>Pseudomonadota</taxon>
        <taxon>Alphaproteobacteria</taxon>
        <taxon>Rhodospirillales</taxon>
        <taxon>Dongiaceae</taxon>
        <taxon>Aliidongia</taxon>
    </lineage>
</organism>
<feature type="domain" description="Large ribosomal subunit protein uL6 alpha-beta" evidence="9">
    <location>
        <begin position="91"/>
        <end position="164"/>
    </location>
</feature>
<keyword evidence="2 6" id="KW-0699">rRNA-binding</keyword>
<dbReference type="EMBL" id="BMJQ01000010">
    <property type="protein sequence ID" value="GGF29626.1"/>
    <property type="molecule type" value="Genomic_DNA"/>
</dbReference>
<dbReference type="GO" id="GO:0022625">
    <property type="term" value="C:cytosolic large ribosomal subunit"/>
    <property type="evidence" value="ECO:0007669"/>
    <property type="project" value="UniProtKB-UniRule"/>
</dbReference>
<dbReference type="PANTHER" id="PTHR11655:SF14">
    <property type="entry name" value="LARGE RIBOSOMAL SUBUNIT PROTEIN UL6M"/>
    <property type="match status" value="1"/>
</dbReference>
<dbReference type="GO" id="GO:0019843">
    <property type="term" value="F:rRNA binding"/>
    <property type="evidence" value="ECO:0007669"/>
    <property type="project" value="UniProtKB-UniRule"/>
</dbReference>
<feature type="domain" description="Large ribosomal subunit protein uL6 alpha-beta" evidence="9">
    <location>
        <begin position="11"/>
        <end position="82"/>
    </location>
</feature>
<dbReference type="GO" id="GO:0003735">
    <property type="term" value="F:structural constituent of ribosome"/>
    <property type="evidence" value="ECO:0007669"/>
    <property type="project" value="UniProtKB-UniRule"/>
</dbReference>
<evidence type="ECO:0000256" key="3">
    <source>
        <dbReference type="ARBA" id="ARBA00022884"/>
    </source>
</evidence>
<dbReference type="AlphaFoldDB" id="A0A8J2YW60"/>
<evidence type="ECO:0000313" key="10">
    <source>
        <dbReference type="EMBL" id="GGF29626.1"/>
    </source>
</evidence>
<dbReference type="PANTHER" id="PTHR11655">
    <property type="entry name" value="60S/50S RIBOSOMAL PROTEIN L6/L9"/>
    <property type="match status" value="1"/>
</dbReference>
<dbReference type="Proteomes" id="UP000646365">
    <property type="component" value="Unassembled WGS sequence"/>
</dbReference>
<proteinExistence type="inferred from homology"/>
<evidence type="ECO:0000256" key="7">
    <source>
        <dbReference type="RuleBase" id="RU003869"/>
    </source>
</evidence>
<protein>
    <recommendedName>
        <fullName evidence="6">Large ribosomal subunit protein uL6</fullName>
    </recommendedName>
</protein>
<evidence type="ECO:0000313" key="11">
    <source>
        <dbReference type="Proteomes" id="UP000646365"/>
    </source>
</evidence>
<dbReference type="InterPro" id="IPR019906">
    <property type="entry name" value="Ribosomal_uL6_bac-type"/>
</dbReference>
<dbReference type="FunFam" id="3.90.930.12:FF:000002">
    <property type="entry name" value="50S ribosomal protein L6"/>
    <property type="match status" value="1"/>
</dbReference>
<evidence type="ECO:0000256" key="8">
    <source>
        <dbReference type="RuleBase" id="RU003870"/>
    </source>
</evidence>
<dbReference type="InterPro" id="IPR036789">
    <property type="entry name" value="Ribosomal_uL6-like_a/b-dom_sf"/>
</dbReference>
<comment type="similarity">
    <text evidence="1 6 7">Belongs to the universal ribosomal protein uL6 family.</text>
</comment>
<keyword evidence="11" id="KW-1185">Reference proteome</keyword>
<dbReference type="InterPro" id="IPR000702">
    <property type="entry name" value="Ribosomal_uL6-like"/>
</dbReference>
<keyword evidence="5 6" id="KW-0687">Ribonucleoprotein</keyword>
<keyword evidence="4 6" id="KW-0689">Ribosomal protein</keyword>
<dbReference type="PIRSF" id="PIRSF002162">
    <property type="entry name" value="Ribosomal_L6"/>
    <property type="match status" value="1"/>
</dbReference>
<keyword evidence="3 6" id="KW-0694">RNA-binding</keyword>
<comment type="function">
    <text evidence="6 8">This protein binds to the 23S rRNA, and is important in its secondary structure. It is located near the subunit interface in the base of the L7/L12 stalk, and near the tRNA binding site of the peptidyltransferase center.</text>
</comment>
<name>A0A8J2YW60_9PROT</name>
<dbReference type="SUPFAM" id="SSF56053">
    <property type="entry name" value="Ribosomal protein L6"/>
    <property type="match status" value="2"/>
</dbReference>
<dbReference type="Pfam" id="PF00347">
    <property type="entry name" value="Ribosomal_L6"/>
    <property type="match status" value="2"/>
</dbReference>
<comment type="subunit">
    <text evidence="6">Part of the 50S ribosomal subunit.</text>
</comment>
<evidence type="ECO:0000259" key="9">
    <source>
        <dbReference type="Pfam" id="PF00347"/>
    </source>
</evidence>
<dbReference type="RefSeq" id="WP_189048938.1">
    <property type="nucleotide sequence ID" value="NZ_BMJQ01000010.1"/>
</dbReference>
<reference evidence="10" key="1">
    <citation type="journal article" date="2014" name="Int. J. Syst. Evol. Microbiol.">
        <title>Complete genome sequence of Corynebacterium casei LMG S-19264T (=DSM 44701T), isolated from a smear-ripened cheese.</title>
        <authorList>
            <consortium name="US DOE Joint Genome Institute (JGI-PGF)"/>
            <person name="Walter F."/>
            <person name="Albersmeier A."/>
            <person name="Kalinowski J."/>
            <person name="Ruckert C."/>
        </authorList>
    </citation>
    <scope>NUCLEOTIDE SEQUENCE</scope>
    <source>
        <strain evidence="10">CGMCC 1.15725</strain>
    </source>
</reference>
<dbReference type="PROSITE" id="PS00525">
    <property type="entry name" value="RIBOSOMAL_L6_1"/>
    <property type="match status" value="1"/>
</dbReference>
<dbReference type="InterPro" id="IPR020040">
    <property type="entry name" value="Ribosomal_uL6_a/b-dom"/>
</dbReference>
<gene>
    <name evidence="6 10" type="primary">rplF</name>
    <name evidence="10" type="ORF">GCM10011611_39630</name>
</gene>
<dbReference type="PRINTS" id="PR00059">
    <property type="entry name" value="RIBOSOMALL6"/>
</dbReference>
<dbReference type="InterPro" id="IPR002358">
    <property type="entry name" value="Ribosomal_uL6_CS"/>
</dbReference>
<sequence>MSRIGKYPVPVPAGVQVTIADQILTAKGKLGTLTLPIAEEISATLEDGKVVVKPVNDSKRAFTLWGTTRALINNLVTGVSNGFSVNLEINGVGYRAAVNGKVLNLQLGYSHDIDFPIPDDVKISCEKPTSITVTGADKQRVGAVAAKIRSFRKPEPYKGKGVKYATETIRRKEGKKK</sequence>
<dbReference type="HAMAP" id="MF_01365_B">
    <property type="entry name" value="Ribosomal_uL6_B"/>
    <property type="match status" value="1"/>
</dbReference>
<comment type="caution">
    <text evidence="10">The sequence shown here is derived from an EMBL/GenBank/DDBJ whole genome shotgun (WGS) entry which is preliminary data.</text>
</comment>
<evidence type="ECO:0000256" key="4">
    <source>
        <dbReference type="ARBA" id="ARBA00022980"/>
    </source>
</evidence>
<dbReference type="GO" id="GO:0002181">
    <property type="term" value="P:cytoplasmic translation"/>
    <property type="evidence" value="ECO:0007669"/>
    <property type="project" value="TreeGrafter"/>
</dbReference>
<evidence type="ECO:0000256" key="1">
    <source>
        <dbReference type="ARBA" id="ARBA00009356"/>
    </source>
</evidence>
<evidence type="ECO:0000256" key="2">
    <source>
        <dbReference type="ARBA" id="ARBA00022730"/>
    </source>
</evidence>
<accession>A0A8J2YW60</accession>
<dbReference type="NCBIfam" id="TIGR03654">
    <property type="entry name" value="L6_bact"/>
    <property type="match status" value="1"/>
</dbReference>
<dbReference type="FunFam" id="3.90.930.12:FF:000001">
    <property type="entry name" value="50S ribosomal protein L6"/>
    <property type="match status" value="1"/>
</dbReference>
<evidence type="ECO:0000256" key="5">
    <source>
        <dbReference type="ARBA" id="ARBA00023274"/>
    </source>
</evidence>
<reference evidence="10" key="2">
    <citation type="submission" date="2020-09" db="EMBL/GenBank/DDBJ databases">
        <authorList>
            <person name="Sun Q."/>
            <person name="Zhou Y."/>
        </authorList>
    </citation>
    <scope>NUCLEOTIDE SEQUENCE</scope>
    <source>
        <strain evidence="10">CGMCC 1.15725</strain>
    </source>
</reference>